<dbReference type="GO" id="GO:0006865">
    <property type="term" value="P:amino acid transport"/>
    <property type="evidence" value="ECO:0007669"/>
    <property type="project" value="UniProtKB-KW"/>
</dbReference>
<evidence type="ECO:0000256" key="1">
    <source>
        <dbReference type="ARBA" id="ARBA00010062"/>
    </source>
</evidence>
<comment type="similarity">
    <text evidence="1">Belongs to the leucine-binding protein family.</text>
</comment>
<keyword evidence="2" id="KW-0732">Signal</keyword>
<protein>
    <submittedName>
        <fullName evidence="5">Branched-chain amino acid ABC transporter substrate-binding protein</fullName>
    </submittedName>
</protein>
<dbReference type="Proteomes" id="UP000637002">
    <property type="component" value="Unassembled WGS sequence"/>
</dbReference>
<evidence type="ECO:0000313" key="5">
    <source>
        <dbReference type="EMBL" id="GGC77825.1"/>
    </source>
</evidence>
<gene>
    <name evidence="5" type="ORF">GCM10010994_40150</name>
</gene>
<dbReference type="AlphaFoldDB" id="A0A916ULD3"/>
<dbReference type="PANTHER" id="PTHR30483">
    <property type="entry name" value="LEUCINE-SPECIFIC-BINDING PROTEIN"/>
    <property type="match status" value="1"/>
</dbReference>
<reference evidence="5" key="2">
    <citation type="submission" date="2020-09" db="EMBL/GenBank/DDBJ databases">
        <authorList>
            <person name="Sun Q."/>
            <person name="Zhou Y."/>
        </authorList>
    </citation>
    <scope>NUCLEOTIDE SEQUENCE</scope>
    <source>
        <strain evidence="5">CGMCC 1.12919</strain>
    </source>
</reference>
<keyword evidence="3" id="KW-0029">Amino-acid transport</keyword>
<dbReference type="CDD" id="cd06327">
    <property type="entry name" value="PBP1_SBP-like"/>
    <property type="match status" value="1"/>
</dbReference>
<dbReference type="Pfam" id="PF13458">
    <property type="entry name" value="Peripla_BP_6"/>
    <property type="match status" value="1"/>
</dbReference>
<proteinExistence type="inferred from homology"/>
<dbReference type="EMBL" id="BMGG01000007">
    <property type="protein sequence ID" value="GGC77825.1"/>
    <property type="molecule type" value="Genomic_DNA"/>
</dbReference>
<evidence type="ECO:0000313" key="6">
    <source>
        <dbReference type="Proteomes" id="UP000637002"/>
    </source>
</evidence>
<dbReference type="InterPro" id="IPR028082">
    <property type="entry name" value="Peripla_BP_I"/>
</dbReference>
<keyword evidence="6" id="KW-1185">Reference proteome</keyword>
<comment type="caution">
    <text evidence="5">The sequence shown here is derived from an EMBL/GenBank/DDBJ whole genome shotgun (WGS) entry which is preliminary data.</text>
</comment>
<reference evidence="5" key="1">
    <citation type="journal article" date="2014" name="Int. J. Syst. Evol. Microbiol.">
        <title>Complete genome sequence of Corynebacterium casei LMG S-19264T (=DSM 44701T), isolated from a smear-ripened cheese.</title>
        <authorList>
            <consortium name="US DOE Joint Genome Institute (JGI-PGF)"/>
            <person name="Walter F."/>
            <person name="Albersmeier A."/>
            <person name="Kalinowski J."/>
            <person name="Ruckert C."/>
        </authorList>
    </citation>
    <scope>NUCLEOTIDE SEQUENCE</scope>
    <source>
        <strain evidence="5">CGMCC 1.12919</strain>
    </source>
</reference>
<name>A0A916ULD3_9HYPH</name>
<dbReference type="SUPFAM" id="SSF53822">
    <property type="entry name" value="Periplasmic binding protein-like I"/>
    <property type="match status" value="1"/>
</dbReference>
<evidence type="ECO:0000256" key="2">
    <source>
        <dbReference type="ARBA" id="ARBA00022729"/>
    </source>
</evidence>
<dbReference type="Gene3D" id="3.40.50.2300">
    <property type="match status" value="2"/>
</dbReference>
<organism evidence="5 6">
    <name type="scientific">Chelatococcus reniformis</name>
    <dbReference type="NCBI Taxonomy" id="1494448"/>
    <lineage>
        <taxon>Bacteria</taxon>
        <taxon>Pseudomonadati</taxon>
        <taxon>Pseudomonadota</taxon>
        <taxon>Alphaproteobacteria</taxon>
        <taxon>Hyphomicrobiales</taxon>
        <taxon>Chelatococcaceae</taxon>
        <taxon>Chelatococcus</taxon>
    </lineage>
</organism>
<evidence type="ECO:0000259" key="4">
    <source>
        <dbReference type="Pfam" id="PF13458"/>
    </source>
</evidence>
<dbReference type="InterPro" id="IPR028081">
    <property type="entry name" value="Leu-bd"/>
</dbReference>
<accession>A0A916ULD3</accession>
<dbReference type="InterPro" id="IPR051010">
    <property type="entry name" value="BCAA_transport"/>
</dbReference>
<evidence type="ECO:0000256" key="3">
    <source>
        <dbReference type="ARBA" id="ARBA00022970"/>
    </source>
</evidence>
<keyword evidence="3" id="KW-0813">Transport</keyword>
<dbReference type="PANTHER" id="PTHR30483:SF6">
    <property type="entry name" value="PERIPLASMIC BINDING PROTEIN OF ABC TRANSPORTER FOR NATURAL AMINO ACIDS"/>
    <property type="match status" value="1"/>
</dbReference>
<sequence>MAVADFGGKVNGKPIEIVFADHQLKPDVAISILRKWYDVGGVDAVVDLTTSAIALAARDISLERNKVVLNTGAATTALYREQCSPNSVMWSMDNYIFGHDIPKQVLLKGRKKWFLIVTDYAFGHGLQALITETVQANGATVVGAVRHPLAASDYSSFLLRAQSSGADVLAFANSQGDLAQSLKQAREFGLDKSMQLVAPANGFHTVLSLGLDLAQGMLVAEPSYWDLNDETRAFARRFRETTKKPPTGGQVLAYSAITHYLKAVSAVGGPVDGKAVVRRMKEVPVSDFAMKGTVREDGRFLYDVLVTTVKKPSQSSDPFDVYNITGSIPAADAFAPLAGSPCPLVK</sequence>
<feature type="domain" description="Leucine-binding protein" evidence="4">
    <location>
        <begin position="1"/>
        <end position="310"/>
    </location>
</feature>